<dbReference type="Proteomes" id="UP001594288">
    <property type="component" value="Unassembled WGS sequence"/>
</dbReference>
<protein>
    <submittedName>
        <fullName evidence="2">ATP-binding protein</fullName>
    </submittedName>
</protein>
<evidence type="ECO:0000313" key="3">
    <source>
        <dbReference type="Proteomes" id="UP001594288"/>
    </source>
</evidence>
<reference evidence="2 3" key="1">
    <citation type="submission" date="2024-09" db="EMBL/GenBank/DDBJ databases">
        <authorList>
            <person name="D'Angelo T."/>
        </authorList>
    </citation>
    <scope>NUCLEOTIDE SEQUENCE [LARGE SCALE GENOMIC DNA]</scope>
    <source>
        <strain evidence="2">SAG AM-311-F02</strain>
    </source>
</reference>
<dbReference type="InterPro" id="IPR027417">
    <property type="entry name" value="P-loop_NTPase"/>
</dbReference>
<keyword evidence="3" id="KW-1185">Reference proteome</keyword>
<dbReference type="SUPFAM" id="SSF52540">
    <property type="entry name" value="P-loop containing nucleoside triphosphate hydrolases"/>
    <property type="match status" value="1"/>
</dbReference>
<keyword evidence="2" id="KW-0067">ATP-binding</keyword>
<dbReference type="Gene3D" id="3.40.50.300">
    <property type="entry name" value="P-loop containing nucleotide triphosphate hydrolases"/>
    <property type="match status" value="1"/>
</dbReference>
<feature type="domain" description="IstB-like ATP-binding" evidence="1">
    <location>
        <begin position="133"/>
        <end position="280"/>
    </location>
</feature>
<dbReference type="Pfam" id="PF01695">
    <property type="entry name" value="IstB_IS21"/>
    <property type="match status" value="1"/>
</dbReference>
<evidence type="ECO:0000313" key="2">
    <source>
        <dbReference type="EMBL" id="MFC1799457.1"/>
    </source>
</evidence>
<dbReference type="PANTHER" id="PTHR30050:SF4">
    <property type="entry name" value="ATP-BINDING PROTEIN RV3427C IN INSERTION SEQUENCE-RELATED"/>
    <property type="match status" value="1"/>
</dbReference>
<proteinExistence type="predicted"/>
<name>A0ABV6YN01_UNCEI</name>
<accession>A0ABV6YN01</accession>
<dbReference type="GO" id="GO:0005524">
    <property type="term" value="F:ATP binding"/>
    <property type="evidence" value="ECO:0007669"/>
    <property type="project" value="UniProtKB-KW"/>
</dbReference>
<dbReference type="InterPro" id="IPR002611">
    <property type="entry name" value="IstB_ATP-bd"/>
</dbReference>
<organism evidence="2 3">
    <name type="scientific">Eiseniibacteriota bacterium</name>
    <dbReference type="NCBI Taxonomy" id="2212470"/>
    <lineage>
        <taxon>Bacteria</taxon>
        <taxon>Candidatus Eiseniibacteriota</taxon>
    </lineage>
</organism>
<dbReference type="EMBL" id="JBHPEI010000007">
    <property type="protein sequence ID" value="MFC1799457.1"/>
    <property type="molecule type" value="Genomic_DNA"/>
</dbReference>
<dbReference type="PANTHER" id="PTHR30050">
    <property type="entry name" value="CHROMOSOMAL REPLICATION INITIATOR PROTEIN DNAA"/>
    <property type="match status" value="1"/>
</dbReference>
<dbReference type="CDD" id="cd00009">
    <property type="entry name" value="AAA"/>
    <property type="match status" value="1"/>
</dbReference>
<evidence type="ECO:0000259" key="1">
    <source>
        <dbReference type="Pfam" id="PF01695"/>
    </source>
</evidence>
<gene>
    <name evidence="2" type="ORF">ACFL2Z_00890</name>
</gene>
<sequence>MNSTANLTRMPNSNIDKAEVPSPMVGVLRLDATVGYLSEPEHMECTRCGKPMEKYKCEKRWPRHNQAKKRTDWLEVWPQYTCEECLRELRTQAPVPLGRQMTAAGLYGKNRGHSFSSFQPTDQVLARAFRAAQDFAKTPRGNLWLFGSPGTGKSHLAAAIVLTQIENGKNPIFAESAVFLQDLIDSFLSVDSPALRESKWATCSLLVLDDLGTEKLTERGLELLTVVINARNLHNRPTVVTSNLEPRDLHDKASERLISRLVDSGRIVSTGKQDWRKRRKG</sequence>
<comment type="caution">
    <text evidence="2">The sequence shown here is derived from an EMBL/GenBank/DDBJ whole genome shotgun (WGS) entry which is preliminary data.</text>
</comment>
<keyword evidence="2" id="KW-0547">Nucleotide-binding</keyword>